<evidence type="ECO:0000256" key="7">
    <source>
        <dbReference type="ARBA" id="ARBA00023136"/>
    </source>
</evidence>
<dbReference type="CDD" id="cd06261">
    <property type="entry name" value="TM_PBP2"/>
    <property type="match status" value="1"/>
</dbReference>
<dbReference type="RefSeq" id="WP_379235708.1">
    <property type="nucleotide sequence ID" value="NZ_JBHSTE010000004.1"/>
</dbReference>
<keyword evidence="3" id="KW-1003">Cell membrane</keyword>
<dbReference type="PANTHER" id="PTHR30614:SF0">
    <property type="entry name" value="L-CYSTINE TRANSPORT SYSTEM PERMEASE PROTEIN TCYL"/>
    <property type="match status" value="1"/>
</dbReference>
<dbReference type="InterPro" id="IPR014341">
    <property type="entry name" value="Ectoine_EhuD"/>
</dbReference>
<feature type="transmembrane region" description="Helical" evidence="8">
    <location>
        <begin position="70"/>
        <end position="97"/>
    </location>
</feature>
<evidence type="ECO:0000313" key="11">
    <source>
        <dbReference type="Proteomes" id="UP001596233"/>
    </source>
</evidence>
<dbReference type="InterPro" id="IPR000515">
    <property type="entry name" value="MetI-like"/>
</dbReference>
<keyword evidence="7 8" id="KW-0472">Membrane</keyword>
<name>A0ABW1V8C3_9BACL</name>
<keyword evidence="6 8" id="KW-1133">Transmembrane helix</keyword>
<dbReference type="SUPFAM" id="SSF161098">
    <property type="entry name" value="MetI-like"/>
    <property type="match status" value="1"/>
</dbReference>
<dbReference type="NCBIfam" id="TIGR01726">
    <property type="entry name" value="HEQRo_perm_3TM"/>
    <property type="match status" value="1"/>
</dbReference>
<keyword evidence="11" id="KW-1185">Reference proteome</keyword>
<organism evidence="10 11">
    <name type="scientific">Paenibacillus septentrionalis</name>
    <dbReference type="NCBI Taxonomy" id="429342"/>
    <lineage>
        <taxon>Bacteria</taxon>
        <taxon>Bacillati</taxon>
        <taxon>Bacillota</taxon>
        <taxon>Bacilli</taxon>
        <taxon>Bacillales</taxon>
        <taxon>Paenibacillaceae</taxon>
        <taxon>Paenibacillus</taxon>
    </lineage>
</organism>
<keyword evidence="2 8" id="KW-0813">Transport</keyword>
<reference evidence="11" key="1">
    <citation type="journal article" date="2019" name="Int. J. Syst. Evol. Microbiol.">
        <title>The Global Catalogue of Microorganisms (GCM) 10K type strain sequencing project: providing services to taxonomists for standard genome sequencing and annotation.</title>
        <authorList>
            <consortium name="The Broad Institute Genomics Platform"/>
            <consortium name="The Broad Institute Genome Sequencing Center for Infectious Disease"/>
            <person name="Wu L."/>
            <person name="Ma J."/>
        </authorList>
    </citation>
    <scope>NUCLEOTIDE SEQUENCE [LARGE SCALE GENOMIC DNA]</scope>
    <source>
        <strain evidence="11">PCU 280</strain>
    </source>
</reference>
<dbReference type="Gene3D" id="1.10.3720.10">
    <property type="entry name" value="MetI-like"/>
    <property type="match status" value="1"/>
</dbReference>
<protein>
    <submittedName>
        <fullName evidence="10">Ectoine/hydroxyectoine ABC transporter permease subunit EhuD</fullName>
    </submittedName>
</protein>
<sequence>MWDWNYTWEILPQLLKVVPITIAVTIAAFILASVLGVPLALAKQSKNRWLSLPVSAIADFIRKTPLIIQLFVLVFVLPKSLGLTLSPFVAGMIGLGIHYSTYLSEVYRSGIEAVPKGQWEASIALNFTKANTWLRIILPQSIPPTIPVMGNYLIVMFKETPTLSAITLVELLMTAKTLGSTSFQYVEVLTLVGAIFLALSYPSALMVRALERRMQAREGSTAVK</sequence>
<dbReference type="PROSITE" id="PS50928">
    <property type="entry name" value="ABC_TM1"/>
    <property type="match status" value="1"/>
</dbReference>
<dbReference type="NCBIfam" id="TIGR03003">
    <property type="entry name" value="ectoine_ehuD"/>
    <property type="match status" value="1"/>
</dbReference>
<evidence type="ECO:0000259" key="9">
    <source>
        <dbReference type="PROSITE" id="PS50928"/>
    </source>
</evidence>
<proteinExistence type="inferred from homology"/>
<feature type="transmembrane region" description="Helical" evidence="8">
    <location>
        <begin position="188"/>
        <end position="207"/>
    </location>
</feature>
<comment type="similarity">
    <text evidence="8">Belongs to the binding-protein-dependent transport system permease family.</text>
</comment>
<evidence type="ECO:0000313" key="10">
    <source>
        <dbReference type="EMBL" id="MFC6333833.1"/>
    </source>
</evidence>
<comment type="caution">
    <text evidence="10">The sequence shown here is derived from an EMBL/GenBank/DDBJ whole genome shotgun (WGS) entry which is preliminary data.</text>
</comment>
<gene>
    <name evidence="10" type="primary">ehuD</name>
    <name evidence="10" type="ORF">ACFP56_14495</name>
</gene>
<dbReference type="InterPro" id="IPR035906">
    <property type="entry name" value="MetI-like_sf"/>
</dbReference>
<evidence type="ECO:0000256" key="8">
    <source>
        <dbReference type="RuleBase" id="RU363032"/>
    </source>
</evidence>
<dbReference type="Proteomes" id="UP001596233">
    <property type="component" value="Unassembled WGS sequence"/>
</dbReference>
<keyword evidence="5" id="KW-0029">Amino-acid transport</keyword>
<keyword evidence="4 8" id="KW-0812">Transmembrane</keyword>
<evidence type="ECO:0000256" key="6">
    <source>
        <dbReference type="ARBA" id="ARBA00022989"/>
    </source>
</evidence>
<dbReference type="PANTHER" id="PTHR30614">
    <property type="entry name" value="MEMBRANE COMPONENT OF AMINO ACID ABC TRANSPORTER"/>
    <property type="match status" value="1"/>
</dbReference>
<dbReference type="InterPro" id="IPR043429">
    <property type="entry name" value="ArtM/GltK/GlnP/TcyL/YhdX-like"/>
</dbReference>
<evidence type="ECO:0000256" key="1">
    <source>
        <dbReference type="ARBA" id="ARBA00004651"/>
    </source>
</evidence>
<comment type="subcellular location">
    <subcellularLocation>
        <location evidence="1 8">Cell membrane</location>
        <topology evidence="1 8">Multi-pass membrane protein</topology>
    </subcellularLocation>
</comment>
<evidence type="ECO:0000256" key="4">
    <source>
        <dbReference type="ARBA" id="ARBA00022692"/>
    </source>
</evidence>
<evidence type="ECO:0000256" key="5">
    <source>
        <dbReference type="ARBA" id="ARBA00022970"/>
    </source>
</evidence>
<evidence type="ECO:0000256" key="3">
    <source>
        <dbReference type="ARBA" id="ARBA00022475"/>
    </source>
</evidence>
<dbReference type="InterPro" id="IPR010065">
    <property type="entry name" value="AA_ABC_transptr_permease_3TM"/>
</dbReference>
<feature type="domain" description="ABC transmembrane type-1" evidence="9">
    <location>
        <begin position="18"/>
        <end position="207"/>
    </location>
</feature>
<dbReference type="EMBL" id="JBHSTE010000004">
    <property type="protein sequence ID" value="MFC6333833.1"/>
    <property type="molecule type" value="Genomic_DNA"/>
</dbReference>
<evidence type="ECO:0000256" key="2">
    <source>
        <dbReference type="ARBA" id="ARBA00022448"/>
    </source>
</evidence>
<feature type="transmembrane region" description="Helical" evidence="8">
    <location>
        <begin position="20"/>
        <end position="42"/>
    </location>
</feature>
<dbReference type="Pfam" id="PF00528">
    <property type="entry name" value="BPD_transp_1"/>
    <property type="match status" value="1"/>
</dbReference>
<accession>A0ABW1V8C3</accession>